<evidence type="ECO:0000313" key="2">
    <source>
        <dbReference type="EMBL" id="MBB1155925.1"/>
    </source>
</evidence>
<dbReference type="Pfam" id="PF12079">
    <property type="entry name" value="DUF3558"/>
    <property type="match status" value="1"/>
</dbReference>
<feature type="chain" id="PRO_5038474629" evidence="1">
    <location>
        <begin position="21"/>
        <end position="201"/>
    </location>
</feature>
<keyword evidence="1" id="KW-0732">Signal</keyword>
<dbReference type="InterPro" id="IPR024520">
    <property type="entry name" value="DUF3558"/>
</dbReference>
<dbReference type="RefSeq" id="WP_182892897.1">
    <property type="nucleotide sequence ID" value="NZ_JACGZW010000007.1"/>
</dbReference>
<dbReference type="Proteomes" id="UP000526734">
    <property type="component" value="Unassembled WGS sequence"/>
</dbReference>
<comment type="caution">
    <text evidence="2">The sequence shown here is derived from an EMBL/GenBank/DDBJ whole genome shotgun (WGS) entry which is preliminary data.</text>
</comment>
<organism evidence="2 3">
    <name type="scientific">Amycolatopsis dendrobii</name>
    <dbReference type="NCBI Taxonomy" id="2760662"/>
    <lineage>
        <taxon>Bacteria</taxon>
        <taxon>Bacillati</taxon>
        <taxon>Actinomycetota</taxon>
        <taxon>Actinomycetes</taxon>
        <taxon>Pseudonocardiales</taxon>
        <taxon>Pseudonocardiaceae</taxon>
        <taxon>Amycolatopsis</taxon>
    </lineage>
</organism>
<reference evidence="2 3" key="1">
    <citation type="submission" date="2020-08" db="EMBL/GenBank/DDBJ databases">
        <title>Amycolatopsis sp. nov. DR6-1 isolated from Dendrobium heterocarpum.</title>
        <authorList>
            <person name="Tedsree N."/>
            <person name="Kuncharoen N."/>
            <person name="Likhitwitayawuid K."/>
            <person name="Tanasupawat S."/>
        </authorList>
    </citation>
    <scope>NUCLEOTIDE SEQUENCE [LARGE SCALE GENOMIC DNA]</scope>
    <source>
        <strain evidence="2 3">DR6-1</strain>
    </source>
</reference>
<accession>A0A7W3ZC46</accession>
<name>A0A7W3ZC46_9PSEU</name>
<evidence type="ECO:0000313" key="3">
    <source>
        <dbReference type="Proteomes" id="UP000526734"/>
    </source>
</evidence>
<dbReference type="EMBL" id="JACGZW010000007">
    <property type="protein sequence ID" value="MBB1155925.1"/>
    <property type="molecule type" value="Genomic_DNA"/>
</dbReference>
<sequence length="201" mass="20242">MRIRRVCQLVLAGGGALLLAACGGGSTGGQPTPAPASSQPAEGMLAPKVAVPLTNTAPYEADPCSALPTSEVEKAGGKVKGTSVAQSIVGKSCQWTFDGGGGNVSAGFFSGNKRGLNSLYLENQAGRLTTFKPHAPILGYPSVVYSKGDEGTGSCALAVGVRDDLTYTVNTQLRSGSPAVADPCGMAEKLAAAEITRLKAG</sequence>
<feature type="signal peptide" evidence="1">
    <location>
        <begin position="1"/>
        <end position="20"/>
    </location>
</feature>
<keyword evidence="3" id="KW-1185">Reference proteome</keyword>
<gene>
    <name evidence="2" type="ORF">H4281_22485</name>
</gene>
<proteinExistence type="predicted"/>
<protein>
    <submittedName>
        <fullName evidence="2">DUF3558 domain-containing protein</fullName>
    </submittedName>
</protein>
<evidence type="ECO:0000256" key="1">
    <source>
        <dbReference type="SAM" id="SignalP"/>
    </source>
</evidence>
<dbReference type="PROSITE" id="PS51257">
    <property type="entry name" value="PROKAR_LIPOPROTEIN"/>
    <property type="match status" value="1"/>
</dbReference>
<dbReference type="AlphaFoldDB" id="A0A7W3ZC46"/>